<keyword evidence="13" id="KW-1185">Reference proteome</keyword>
<dbReference type="EMBL" id="RZGR01000013">
    <property type="protein sequence ID" value="RUQ88339.1"/>
    <property type="molecule type" value="Genomic_DNA"/>
</dbReference>
<evidence type="ECO:0000256" key="7">
    <source>
        <dbReference type="ARBA" id="ARBA00022927"/>
    </source>
</evidence>
<comment type="subcellular location">
    <subcellularLocation>
        <location evidence="1 10">Cell inner membrane</location>
    </subcellularLocation>
</comment>
<dbReference type="Proteomes" id="UP000288012">
    <property type="component" value="Unassembled WGS sequence"/>
</dbReference>
<dbReference type="InterPro" id="IPR049031">
    <property type="entry name" value="T2SSK_SAM-like_1st"/>
</dbReference>
<dbReference type="AlphaFoldDB" id="A0A3S0V5G0"/>
<dbReference type="Gene3D" id="3.30.1300.30">
    <property type="entry name" value="GSPII I/J protein-like"/>
    <property type="match status" value="1"/>
</dbReference>
<dbReference type="Pfam" id="PF21687">
    <property type="entry name" value="T2SSK_1st"/>
    <property type="match status" value="1"/>
</dbReference>
<evidence type="ECO:0000256" key="9">
    <source>
        <dbReference type="ARBA" id="ARBA00023136"/>
    </source>
</evidence>
<dbReference type="PANTHER" id="PTHR38831:SF1">
    <property type="entry name" value="TYPE II SECRETION SYSTEM PROTEIN K-RELATED"/>
    <property type="match status" value="1"/>
</dbReference>
<keyword evidence="6" id="KW-0812">Transmembrane</keyword>
<evidence type="ECO:0000256" key="3">
    <source>
        <dbReference type="ARBA" id="ARBA00022448"/>
    </source>
</evidence>
<name>A0A3S0V5G0_9GAMM</name>
<keyword evidence="8" id="KW-1133">Transmembrane helix</keyword>
<keyword evidence="4 10" id="KW-1003">Cell membrane</keyword>
<dbReference type="RefSeq" id="WP_127111232.1">
    <property type="nucleotide sequence ID" value="NZ_RZGR01000013.1"/>
</dbReference>
<reference evidence="12 13" key="1">
    <citation type="submission" date="2018-12" db="EMBL/GenBank/DDBJ databases">
        <title>Legionella sp,whole genome shotgun sequence.</title>
        <authorList>
            <person name="Wu H."/>
        </authorList>
    </citation>
    <scope>NUCLEOTIDE SEQUENCE [LARGE SCALE GENOMIC DNA]</scope>
    <source>
        <strain evidence="13">km714</strain>
    </source>
</reference>
<keyword evidence="9 10" id="KW-0472">Membrane</keyword>
<gene>
    <name evidence="12" type="ORF">EKM59_05560</name>
</gene>
<keyword evidence="3 10" id="KW-0813">Transport</keyword>
<comment type="similarity">
    <text evidence="2 10">Belongs to the GSP K family.</text>
</comment>
<feature type="domain" description="T2SS protein K first SAM-like" evidence="11">
    <location>
        <begin position="106"/>
        <end position="208"/>
    </location>
</feature>
<comment type="caution">
    <text evidence="12">The sequence shown here is derived from an EMBL/GenBank/DDBJ whole genome shotgun (WGS) entry which is preliminary data.</text>
</comment>
<dbReference type="InterPro" id="IPR038072">
    <property type="entry name" value="GspK_central_sf"/>
</dbReference>
<evidence type="ECO:0000313" key="13">
    <source>
        <dbReference type="Proteomes" id="UP000288012"/>
    </source>
</evidence>
<sequence>MAHKYHALRGSALLSALFIMTLVAIAATAMSLHLQLDIYRTRLTILSDKMYLASQAVSFWAMDRLHTKNLIVSNVDAEGKLEEFPKNLQQIYPGITIRGGLYDLQARFNLNNVQDRKYRVSFLKLLEQILPKTNAAQRRLLVDATVNWITPYTLGQGQDNFLTYYLQQHPPYLPSHFPMQSVSEFRLLQGVDAAIYQTLLPYVTALPEVTPINVNTAAKPVLRILGNGLNDTQVNTFIEARQQKTLDNKNLIALLQRFDIPREQITLESQYFLSVAITKAEGLTFINYTVIRRSKDKNGNLIVSIVNESLNTL</sequence>
<evidence type="ECO:0000256" key="1">
    <source>
        <dbReference type="ARBA" id="ARBA00004533"/>
    </source>
</evidence>
<dbReference type="NCBIfam" id="NF037980">
    <property type="entry name" value="T2SS_GspK"/>
    <property type="match status" value="1"/>
</dbReference>
<keyword evidence="7" id="KW-0653">Protein transport</keyword>
<dbReference type="GO" id="GO:0009306">
    <property type="term" value="P:protein secretion"/>
    <property type="evidence" value="ECO:0007669"/>
    <property type="project" value="InterPro"/>
</dbReference>
<dbReference type="Gene3D" id="1.10.40.60">
    <property type="entry name" value="EpsJ-like"/>
    <property type="match status" value="2"/>
</dbReference>
<dbReference type="PANTHER" id="PTHR38831">
    <property type="entry name" value="TYPE II SECRETION SYSTEM PROTEIN K"/>
    <property type="match status" value="1"/>
</dbReference>
<dbReference type="PIRSF" id="PIRSF002786">
    <property type="entry name" value="XcpX"/>
    <property type="match status" value="1"/>
</dbReference>
<evidence type="ECO:0000256" key="10">
    <source>
        <dbReference type="PIRNR" id="PIRNR002786"/>
    </source>
</evidence>
<evidence type="ECO:0000256" key="2">
    <source>
        <dbReference type="ARBA" id="ARBA00007246"/>
    </source>
</evidence>
<evidence type="ECO:0000259" key="11">
    <source>
        <dbReference type="Pfam" id="PF21687"/>
    </source>
</evidence>
<accession>A0A3S0V5G0</accession>
<evidence type="ECO:0000313" key="12">
    <source>
        <dbReference type="EMBL" id="RUQ88339.1"/>
    </source>
</evidence>
<organism evidence="12 13">
    <name type="scientific">Legionella septentrionalis</name>
    <dbReference type="NCBI Taxonomy" id="2498109"/>
    <lineage>
        <taxon>Bacteria</taxon>
        <taxon>Pseudomonadati</taxon>
        <taxon>Pseudomonadota</taxon>
        <taxon>Gammaproteobacteria</taxon>
        <taxon>Legionellales</taxon>
        <taxon>Legionellaceae</taxon>
        <taxon>Legionella</taxon>
    </lineage>
</organism>
<protein>
    <recommendedName>
        <fullName evidence="10">Type II secretion system protein K</fullName>
    </recommendedName>
</protein>
<dbReference type="SUPFAM" id="SSF158544">
    <property type="entry name" value="GspK insert domain-like"/>
    <property type="match status" value="1"/>
</dbReference>
<evidence type="ECO:0000256" key="8">
    <source>
        <dbReference type="ARBA" id="ARBA00022989"/>
    </source>
</evidence>
<proteinExistence type="inferred from homology"/>
<keyword evidence="5 10" id="KW-0997">Cell inner membrane</keyword>
<evidence type="ECO:0000256" key="5">
    <source>
        <dbReference type="ARBA" id="ARBA00022519"/>
    </source>
</evidence>
<evidence type="ECO:0000256" key="6">
    <source>
        <dbReference type="ARBA" id="ARBA00022692"/>
    </source>
</evidence>
<dbReference type="GO" id="GO:0005886">
    <property type="term" value="C:plasma membrane"/>
    <property type="evidence" value="ECO:0007669"/>
    <property type="project" value="UniProtKB-SubCell"/>
</dbReference>
<evidence type="ECO:0000256" key="4">
    <source>
        <dbReference type="ARBA" id="ARBA00022475"/>
    </source>
</evidence>
<dbReference type="InterPro" id="IPR005628">
    <property type="entry name" value="GspK"/>
</dbReference>